<dbReference type="EMBL" id="JAKOGI010000471">
    <property type="protein sequence ID" value="KAJ8434544.1"/>
    <property type="molecule type" value="Genomic_DNA"/>
</dbReference>
<dbReference type="OrthoDB" id="1844242at2759"/>
<sequence length="275" mass="30056">MTKCCDHLICRACGRMLAVARGGVEGPLRRAQAGVVVCEGRVRGGEDGNVCCRSGRNGHDGVEVGWEGDHKLVGRKRQRLGGNLIEMSDEDDISIASDDAGDEDTIAPENRGDEQSPQTSSDQGTKRKGCGLPCCHALAVIAKANLWVYDYVHPIYKTVTQEVIYDQLVHPTETHDMGKVYEKTGVVVSGEELDDDYYRCILPSNNRRHPGRPSSKRIESQTQDKKRLPPFSIDAGAAPGKLLVAVGAIYIRRPLPRVVAVKEVIHIPDMTSLTT</sequence>
<evidence type="ECO:0000256" key="1">
    <source>
        <dbReference type="SAM" id="MobiDB-lite"/>
    </source>
</evidence>
<protein>
    <submittedName>
        <fullName evidence="2">Uncharacterized protein</fullName>
    </submittedName>
</protein>
<evidence type="ECO:0000313" key="3">
    <source>
        <dbReference type="Proteomes" id="UP001153076"/>
    </source>
</evidence>
<feature type="region of interest" description="Disordered" evidence="1">
    <location>
        <begin position="204"/>
        <end position="231"/>
    </location>
</feature>
<feature type="region of interest" description="Disordered" evidence="1">
    <location>
        <begin position="91"/>
        <end position="128"/>
    </location>
</feature>
<accession>A0A9Q1K119</accession>
<feature type="compositionally biased region" description="Acidic residues" evidence="1">
    <location>
        <begin position="91"/>
        <end position="106"/>
    </location>
</feature>
<proteinExistence type="predicted"/>
<gene>
    <name evidence="2" type="ORF">Cgig2_004310</name>
</gene>
<dbReference type="Proteomes" id="UP001153076">
    <property type="component" value="Unassembled WGS sequence"/>
</dbReference>
<feature type="compositionally biased region" description="Basic residues" evidence="1">
    <location>
        <begin position="206"/>
        <end position="215"/>
    </location>
</feature>
<organism evidence="2 3">
    <name type="scientific">Carnegiea gigantea</name>
    <dbReference type="NCBI Taxonomy" id="171969"/>
    <lineage>
        <taxon>Eukaryota</taxon>
        <taxon>Viridiplantae</taxon>
        <taxon>Streptophyta</taxon>
        <taxon>Embryophyta</taxon>
        <taxon>Tracheophyta</taxon>
        <taxon>Spermatophyta</taxon>
        <taxon>Magnoliopsida</taxon>
        <taxon>eudicotyledons</taxon>
        <taxon>Gunneridae</taxon>
        <taxon>Pentapetalae</taxon>
        <taxon>Caryophyllales</taxon>
        <taxon>Cactineae</taxon>
        <taxon>Cactaceae</taxon>
        <taxon>Cactoideae</taxon>
        <taxon>Echinocereeae</taxon>
        <taxon>Carnegiea</taxon>
    </lineage>
</organism>
<reference evidence="2" key="1">
    <citation type="submission" date="2022-04" db="EMBL/GenBank/DDBJ databases">
        <title>Carnegiea gigantea Genome sequencing and assembly v2.</title>
        <authorList>
            <person name="Copetti D."/>
            <person name="Sanderson M.J."/>
            <person name="Burquez A."/>
            <person name="Wojciechowski M.F."/>
        </authorList>
    </citation>
    <scope>NUCLEOTIDE SEQUENCE</scope>
    <source>
        <strain evidence="2">SGP5-SGP5p</strain>
        <tissue evidence="2">Aerial part</tissue>
    </source>
</reference>
<evidence type="ECO:0000313" key="2">
    <source>
        <dbReference type="EMBL" id="KAJ8434544.1"/>
    </source>
</evidence>
<dbReference type="AlphaFoldDB" id="A0A9Q1K119"/>
<feature type="compositionally biased region" description="Basic and acidic residues" evidence="1">
    <location>
        <begin position="216"/>
        <end position="227"/>
    </location>
</feature>
<keyword evidence="3" id="KW-1185">Reference proteome</keyword>
<name>A0A9Q1K119_9CARY</name>
<comment type="caution">
    <text evidence="2">The sequence shown here is derived from an EMBL/GenBank/DDBJ whole genome shotgun (WGS) entry which is preliminary data.</text>
</comment>